<keyword evidence="4 11" id="KW-1133">Transmembrane helix</keyword>
<gene>
    <name evidence="13" type="ORF">RI129_005911</name>
</gene>
<feature type="transmembrane region" description="Helical" evidence="11">
    <location>
        <begin position="106"/>
        <end position="126"/>
    </location>
</feature>
<sequence>MISTTVSVVTTTTSLYVNTSSTIDFNVNTSISNYHIYTSSVDTSNFSNFTSILNYNESSSLAFPSYIRTTSMVFCIIIMCLGVIGNVMVPIVIFKTKDMRNSTNIFLVNLSVADLMVLLVCTPTVLVEVNSKPETWVLGEEMCKAVPFVELTVAHASVLTILAISFERYYAICKPLKAGYICTKARASFICLLAWFIAAVFTSPILAITQYGLEKYIDGTMVSVCFSKVETLLPSLFFILSISVFFFLPLAILLILYALIAKTLIDHPHVMAPCKNNALGSQSAIKYRKQVIIMLGTVVLAFFICLLPFRALTLWIIVVPAESIMNIGFEGYYNLLYFSRIMFHINSAINPILYNLMSSKFRNGFFRLCGVRIFSKRYINRTDINRKNTFNTTSSTQTSSQHTSDSFWSRYSNKNYSRNSTSSKDAKDTLTDTTECPKNNNKNSKDTYVRIPLQSNNGLNNSIKNVINGESYV</sequence>
<dbReference type="Gene3D" id="1.20.1070.10">
    <property type="entry name" value="Rhodopsin 7-helix transmembrane proteins"/>
    <property type="match status" value="1"/>
</dbReference>
<evidence type="ECO:0000256" key="7">
    <source>
        <dbReference type="ARBA" id="ARBA00023170"/>
    </source>
</evidence>
<evidence type="ECO:0000256" key="8">
    <source>
        <dbReference type="ARBA" id="ARBA00023224"/>
    </source>
</evidence>
<dbReference type="PANTHER" id="PTHR24243">
    <property type="entry name" value="G-PROTEIN COUPLED RECEPTOR"/>
    <property type="match status" value="1"/>
</dbReference>
<keyword evidence="7 9" id="KW-0675">Receptor</keyword>
<evidence type="ECO:0000256" key="1">
    <source>
        <dbReference type="ARBA" id="ARBA00004141"/>
    </source>
</evidence>
<reference evidence="13 14" key="1">
    <citation type="journal article" date="2024" name="Insects">
        <title>An Improved Chromosome-Level Genome Assembly of the Firefly Pyrocoelia pectoralis.</title>
        <authorList>
            <person name="Fu X."/>
            <person name="Meyer-Rochow V.B."/>
            <person name="Ballantyne L."/>
            <person name="Zhu X."/>
        </authorList>
    </citation>
    <scope>NUCLEOTIDE SEQUENCE [LARGE SCALE GENOMIC DNA]</scope>
    <source>
        <strain evidence="13">XCY_ONT2</strain>
    </source>
</reference>
<evidence type="ECO:0000313" key="13">
    <source>
        <dbReference type="EMBL" id="KAK5644611.1"/>
    </source>
</evidence>
<evidence type="ECO:0000256" key="5">
    <source>
        <dbReference type="ARBA" id="ARBA00023040"/>
    </source>
</evidence>
<accession>A0AAN7VGB2</accession>
<dbReference type="GO" id="GO:0004930">
    <property type="term" value="F:G protein-coupled receptor activity"/>
    <property type="evidence" value="ECO:0007669"/>
    <property type="project" value="UniProtKB-KW"/>
</dbReference>
<comment type="similarity">
    <text evidence="2 9">Belongs to the G-protein coupled receptor 1 family.</text>
</comment>
<feature type="transmembrane region" description="Helical" evidence="11">
    <location>
        <begin position="187"/>
        <end position="213"/>
    </location>
</feature>
<dbReference type="Proteomes" id="UP001329430">
    <property type="component" value="Chromosome 4"/>
</dbReference>
<feature type="transmembrane region" description="Helical" evidence="11">
    <location>
        <begin position="233"/>
        <end position="260"/>
    </location>
</feature>
<protein>
    <recommendedName>
        <fullName evidence="12">G-protein coupled receptors family 1 profile domain-containing protein</fullName>
    </recommendedName>
</protein>
<dbReference type="PANTHER" id="PTHR24243:SF233">
    <property type="entry name" value="THYROTROPIN-RELEASING HORMONE RECEPTOR"/>
    <property type="match status" value="1"/>
</dbReference>
<feature type="transmembrane region" description="Helical" evidence="11">
    <location>
        <begin position="337"/>
        <end position="357"/>
    </location>
</feature>
<evidence type="ECO:0000256" key="9">
    <source>
        <dbReference type="RuleBase" id="RU000688"/>
    </source>
</evidence>
<proteinExistence type="inferred from homology"/>
<dbReference type="GO" id="GO:0005886">
    <property type="term" value="C:plasma membrane"/>
    <property type="evidence" value="ECO:0007669"/>
    <property type="project" value="TreeGrafter"/>
</dbReference>
<dbReference type="InterPro" id="IPR000276">
    <property type="entry name" value="GPCR_Rhodpsn"/>
</dbReference>
<organism evidence="13 14">
    <name type="scientific">Pyrocoelia pectoralis</name>
    <dbReference type="NCBI Taxonomy" id="417401"/>
    <lineage>
        <taxon>Eukaryota</taxon>
        <taxon>Metazoa</taxon>
        <taxon>Ecdysozoa</taxon>
        <taxon>Arthropoda</taxon>
        <taxon>Hexapoda</taxon>
        <taxon>Insecta</taxon>
        <taxon>Pterygota</taxon>
        <taxon>Neoptera</taxon>
        <taxon>Endopterygota</taxon>
        <taxon>Coleoptera</taxon>
        <taxon>Polyphaga</taxon>
        <taxon>Elateriformia</taxon>
        <taxon>Elateroidea</taxon>
        <taxon>Lampyridae</taxon>
        <taxon>Lampyrinae</taxon>
        <taxon>Pyrocoelia</taxon>
    </lineage>
</organism>
<dbReference type="PROSITE" id="PS50262">
    <property type="entry name" value="G_PROTEIN_RECEP_F1_2"/>
    <property type="match status" value="1"/>
</dbReference>
<dbReference type="Pfam" id="PF00001">
    <property type="entry name" value="7tm_1"/>
    <property type="match status" value="1"/>
</dbReference>
<evidence type="ECO:0000256" key="10">
    <source>
        <dbReference type="SAM" id="MobiDB-lite"/>
    </source>
</evidence>
<feature type="transmembrane region" description="Helical" evidence="11">
    <location>
        <begin position="146"/>
        <end position="166"/>
    </location>
</feature>
<dbReference type="PRINTS" id="PR00237">
    <property type="entry name" value="GPCRRHODOPSN"/>
</dbReference>
<feature type="transmembrane region" description="Helical" evidence="11">
    <location>
        <begin position="71"/>
        <end position="94"/>
    </location>
</feature>
<comment type="subcellular location">
    <subcellularLocation>
        <location evidence="1">Membrane</location>
        <topology evidence="1">Multi-pass membrane protein</topology>
    </subcellularLocation>
</comment>
<feature type="region of interest" description="Disordered" evidence="10">
    <location>
        <begin position="415"/>
        <end position="446"/>
    </location>
</feature>
<dbReference type="SUPFAM" id="SSF81321">
    <property type="entry name" value="Family A G protein-coupled receptor-like"/>
    <property type="match status" value="1"/>
</dbReference>
<dbReference type="AlphaFoldDB" id="A0AAN7VGB2"/>
<name>A0AAN7VGB2_9COLE</name>
<evidence type="ECO:0000256" key="11">
    <source>
        <dbReference type="SAM" id="Phobius"/>
    </source>
</evidence>
<feature type="transmembrane region" description="Helical" evidence="11">
    <location>
        <begin position="291"/>
        <end position="317"/>
    </location>
</feature>
<dbReference type="InterPro" id="IPR017452">
    <property type="entry name" value="GPCR_Rhodpsn_7TM"/>
</dbReference>
<evidence type="ECO:0000256" key="2">
    <source>
        <dbReference type="ARBA" id="ARBA00010663"/>
    </source>
</evidence>
<evidence type="ECO:0000256" key="6">
    <source>
        <dbReference type="ARBA" id="ARBA00023136"/>
    </source>
</evidence>
<keyword evidence="5 9" id="KW-0297">G-protein coupled receptor</keyword>
<evidence type="ECO:0000256" key="3">
    <source>
        <dbReference type="ARBA" id="ARBA00022692"/>
    </source>
</evidence>
<dbReference type="PROSITE" id="PS00237">
    <property type="entry name" value="G_PROTEIN_RECEP_F1_1"/>
    <property type="match status" value="1"/>
</dbReference>
<evidence type="ECO:0000256" key="4">
    <source>
        <dbReference type="ARBA" id="ARBA00022989"/>
    </source>
</evidence>
<dbReference type="CDD" id="cd14997">
    <property type="entry name" value="7tmA_ETH-R"/>
    <property type="match status" value="1"/>
</dbReference>
<keyword evidence="14" id="KW-1185">Reference proteome</keyword>
<feature type="compositionally biased region" description="Polar residues" evidence="10">
    <location>
        <begin position="431"/>
        <end position="442"/>
    </location>
</feature>
<comment type="caution">
    <text evidence="13">The sequence shown here is derived from an EMBL/GenBank/DDBJ whole genome shotgun (WGS) entry which is preliminary data.</text>
</comment>
<feature type="domain" description="G-protein coupled receptors family 1 profile" evidence="12">
    <location>
        <begin position="85"/>
        <end position="354"/>
    </location>
</feature>
<keyword evidence="3 9" id="KW-0812">Transmembrane</keyword>
<keyword evidence="6 11" id="KW-0472">Membrane</keyword>
<keyword evidence="8 9" id="KW-0807">Transducer</keyword>
<dbReference type="EMBL" id="JAVRBK010000004">
    <property type="protein sequence ID" value="KAK5644611.1"/>
    <property type="molecule type" value="Genomic_DNA"/>
</dbReference>
<evidence type="ECO:0000259" key="12">
    <source>
        <dbReference type="PROSITE" id="PS50262"/>
    </source>
</evidence>
<evidence type="ECO:0000313" key="14">
    <source>
        <dbReference type="Proteomes" id="UP001329430"/>
    </source>
</evidence>